<organism evidence="2">
    <name type="scientific">Pseudogymnoascus destructans</name>
    <dbReference type="NCBI Taxonomy" id="655981"/>
    <lineage>
        <taxon>Eukaryota</taxon>
        <taxon>Fungi</taxon>
        <taxon>Dikarya</taxon>
        <taxon>Ascomycota</taxon>
        <taxon>Pezizomycotina</taxon>
        <taxon>Leotiomycetes</taxon>
        <taxon>Thelebolales</taxon>
        <taxon>Thelebolaceae</taxon>
        <taxon>Pseudogymnoascus</taxon>
    </lineage>
</organism>
<feature type="region of interest" description="Disordered" evidence="1">
    <location>
        <begin position="83"/>
        <end position="104"/>
    </location>
</feature>
<sequence length="290" mass="31514">MSDDTALDLAVFYRHDDVLKLLAFEKETGKTHSNVHRIVKLRIDRRRQALKEEKTGTTEGPESEASVQEDAWIAVLDEENRVAQDRKDRAAGQQAESSASQADRESLLLVYSQKRAPKPIEPRSQAFALAAYETSQLDSDGEGFTVAEVNSQGGGTSEPDAGSLPLTSTTISRGRSRGRGSRSVSRKRPRTDRYSGAIEGSNEPSIEASLAKMAEALADQAKEGSFGWPTTGATTEDIEARLTQFEHSIQDLKEEQLAKLAGIEKGQSAMLTMLQNIAQKGGVLTCNDSS</sequence>
<dbReference type="Proteomes" id="UP000077154">
    <property type="component" value="Unassembled WGS sequence"/>
</dbReference>
<evidence type="ECO:0000313" key="2">
    <source>
        <dbReference type="EMBL" id="OAF61001.1"/>
    </source>
</evidence>
<protein>
    <submittedName>
        <fullName evidence="2">Uncharacterized protein</fullName>
    </submittedName>
</protein>
<dbReference type="RefSeq" id="XP_024326280.1">
    <property type="nucleotide sequence ID" value="XM_024466239.1"/>
</dbReference>
<reference evidence="2" key="1">
    <citation type="submission" date="2016-03" db="EMBL/GenBank/DDBJ databases">
        <title>Updated assembly of Pseudogymnoascus destructans, the fungus causing white-nose syndrome of bats.</title>
        <authorList>
            <person name="Palmer J.M."/>
            <person name="Drees K.P."/>
            <person name="Foster J.T."/>
            <person name="Lindner D.L."/>
        </authorList>
    </citation>
    <scope>NUCLEOTIDE SEQUENCE [LARGE SCALE GENOMIC DNA]</scope>
    <source>
        <strain evidence="2">20631-21</strain>
    </source>
</reference>
<feature type="compositionally biased region" description="Basic residues" evidence="1">
    <location>
        <begin position="174"/>
        <end position="190"/>
    </location>
</feature>
<dbReference type="EMBL" id="KV441390">
    <property type="protein sequence ID" value="OAF61001.1"/>
    <property type="molecule type" value="Genomic_DNA"/>
</dbReference>
<gene>
    <name evidence="2" type="ORF">VC83_02580</name>
</gene>
<name>A0A177AI76_9PEZI</name>
<evidence type="ECO:0000256" key="1">
    <source>
        <dbReference type="SAM" id="MobiDB-lite"/>
    </source>
</evidence>
<dbReference type="OrthoDB" id="3442232at2759"/>
<dbReference type="AlphaFoldDB" id="A0A177AI76"/>
<feature type="compositionally biased region" description="Low complexity" evidence="1">
    <location>
        <begin position="91"/>
        <end position="101"/>
    </location>
</feature>
<proteinExistence type="predicted"/>
<feature type="region of interest" description="Disordered" evidence="1">
    <location>
        <begin position="145"/>
        <end position="201"/>
    </location>
</feature>
<accession>A0A177AI76</accession>
<dbReference type="GeneID" id="36285660"/>